<feature type="compositionally biased region" description="Basic and acidic residues" evidence="7">
    <location>
        <begin position="1491"/>
        <end position="1501"/>
    </location>
</feature>
<organism evidence="10 11">
    <name type="scientific">Aphis craccivora</name>
    <name type="common">Cowpea aphid</name>
    <dbReference type="NCBI Taxonomy" id="307492"/>
    <lineage>
        <taxon>Eukaryota</taxon>
        <taxon>Metazoa</taxon>
        <taxon>Ecdysozoa</taxon>
        <taxon>Arthropoda</taxon>
        <taxon>Hexapoda</taxon>
        <taxon>Insecta</taxon>
        <taxon>Pterygota</taxon>
        <taxon>Neoptera</taxon>
        <taxon>Paraneoptera</taxon>
        <taxon>Hemiptera</taxon>
        <taxon>Sternorrhyncha</taxon>
        <taxon>Aphidomorpha</taxon>
        <taxon>Aphidoidea</taxon>
        <taxon>Aphididae</taxon>
        <taxon>Aphidini</taxon>
        <taxon>Aphis</taxon>
        <taxon>Aphis</taxon>
    </lineage>
</organism>
<dbReference type="InterPro" id="IPR001965">
    <property type="entry name" value="Znf_PHD"/>
</dbReference>
<dbReference type="SMART" id="SM00249">
    <property type="entry name" value="PHD"/>
    <property type="match status" value="1"/>
</dbReference>
<feature type="compositionally biased region" description="Basic residues" evidence="7">
    <location>
        <begin position="1173"/>
        <end position="1191"/>
    </location>
</feature>
<evidence type="ECO:0000256" key="3">
    <source>
        <dbReference type="ARBA" id="ARBA00022771"/>
    </source>
</evidence>
<evidence type="ECO:0000256" key="6">
    <source>
        <dbReference type="PROSITE-ProRule" id="PRU00146"/>
    </source>
</evidence>
<feature type="region of interest" description="Disordered" evidence="7">
    <location>
        <begin position="1681"/>
        <end position="1984"/>
    </location>
</feature>
<dbReference type="CDD" id="cd15543">
    <property type="entry name" value="PHD_RSF1"/>
    <property type="match status" value="1"/>
</dbReference>
<evidence type="ECO:0000256" key="7">
    <source>
        <dbReference type="SAM" id="MobiDB-lite"/>
    </source>
</evidence>
<dbReference type="EMBL" id="VUJU01000392">
    <property type="protein sequence ID" value="KAF0770716.1"/>
    <property type="molecule type" value="Genomic_DNA"/>
</dbReference>
<feature type="compositionally biased region" description="Acidic residues" evidence="7">
    <location>
        <begin position="1286"/>
        <end position="1296"/>
    </location>
</feature>
<keyword evidence="11" id="KW-1185">Reference proteome</keyword>
<dbReference type="GO" id="GO:0045892">
    <property type="term" value="P:negative regulation of DNA-templated transcription"/>
    <property type="evidence" value="ECO:0007669"/>
    <property type="project" value="TreeGrafter"/>
</dbReference>
<dbReference type="PROSITE" id="PS50827">
    <property type="entry name" value="DDT"/>
    <property type="match status" value="1"/>
</dbReference>
<keyword evidence="5" id="KW-0539">Nucleus</keyword>
<evidence type="ECO:0000256" key="5">
    <source>
        <dbReference type="ARBA" id="ARBA00023242"/>
    </source>
</evidence>
<dbReference type="PROSITE" id="PS50016">
    <property type="entry name" value="ZF_PHD_2"/>
    <property type="match status" value="1"/>
</dbReference>
<dbReference type="GO" id="GO:0042393">
    <property type="term" value="F:histone binding"/>
    <property type="evidence" value="ECO:0007669"/>
    <property type="project" value="TreeGrafter"/>
</dbReference>
<feature type="domain" description="DDT" evidence="9">
    <location>
        <begin position="13"/>
        <end position="74"/>
    </location>
</feature>
<feature type="compositionally biased region" description="Basic and acidic residues" evidence="7">
    <location>
        <begin position="1561"/>
        <end position="1580"/>
    </location>
</feature>
<feature type="compositionally biased region" description="Low complexity" evidence="7">
    <location>
        <begin position="1865"/>
        <end position="1877"/>
    </location>
</feature>
<feature type="compositionally biased region" description="Acidic residues" evidence="7">
    <location>
        <begin position="1803"/>
        <end position="1830"/>
    </location>
</feature>
<dbReference type="InterPro" id="IPR011011">
    <property type="entry name" value="Znf_FYVE_PHD"/>
</dbReference>
<dbReference type="Proteomes" id="UP000478052">
    <property type="component" value="Unassembled WGS sequence"/>
</dbReference>
<feature type="region of interest" description="Disordered" evidence="7">
    <location>
        <begin position="199"/>
        <end position="245"/>
    </location>
</feature>
<feature type="compositionally biased region" description="Acidic residues" evidence="7">
    <location>
        <begin position="1145"/>
        <end position="1168"/>
    </location>
</feature>
<feature type="compositionally biased region" description="Acidic residues" evidence="7">
    <location>
        <begin position="1837"/>
        <end position="1861"/>
    </location>
</feature>
<feature type="compositionally biased region" description="Polar residues" evidence="7">
    <location>
        <begin position="301"/>
        <end position="316"/>
    </location>
</feature>
<feature type="compositionally biased region" description="Basic residues" evidence="7">
    <location>
        <begin position="1300"/>
        <end position="1309"/>
    </location>
</feature>
<feature type="compositionally biased region" description="Basic and acidic residues" evidence="7">
    <location>
        <begin position="225"/>
        <end position="240"/>
    </location>
</feature>
<evidence type="ECO:0000259" key="9">
    <source>
        <dbReference type="PROSITE" id="PS50827"/>
    </source>
</evidence>
<keyword evidence="3 6" id="KW-0863">Zinc-finger</keyword>
<dbReference type="InterPro" id="IPR018501">
    <property type="entry name" value="DDT_dom"/>
</dbReference>
<keyword evidence="2" id="KW-0479">Metal-binding</keyword>
<feature type="compositionally biased region" description="Basic and acidic residues" evidence="7">
    <location>
        <begin position="1098"/>
        <end position="1114"/>
    </location>
</feature>
<dbReference type="OrthoDB" id="10055895at2759"/>
<feature type="compositionally biased region" description="Basic residues" evidence="7">
    <location>
        <begin position="1265"/>
        <end position="1274"/>
    </location>
</feature>
<feature type="compositionally biased region" description="Basic and acidic residues" evidence="7">
    <location>
        <begin position="1378"/>
        <end position="1396"/>
    </location>
</feature>
<dbReference type="PANTHER" id="PTHR14296:SF16">
    <property type="entry name" value="REMODELING AND SPACING FACTOR 1"/>
    <property type="match status" value="1"/>
</dbReference>
<feature type="compositionally biased region" description="Basic residues" evidence="7">
    <location>
        <begin position="1956"/>
        <end position="1965"/>
    </location>
</feature>
<evidence type="ECO:0000256" key="4">
    <source>
        <dbReference type="ARBA" id="ARBA00022833"/>
    </source>
</evidence>
<feature type="region of interest" description="Disordered" evidence="7">
    <location>
        <begin position="2055"/>
        <end position="2100"/>
    </location>
</feature>
<feature type="compositionally biased region" description="Acidic residues" evidence="7">
    <location>
        <begin position="200"/>
        <end position="217"/>
    </location>
</feature>
<feature type="compositionally biased region" description="Acidic residues" evidence="7">
    <location>
        <begin position="1508"/>
        <end position="1521"/>
    </location>
</feature>
<dbReference type="GO" id="GO:0031213">
    <property type="term" value="C:RSF complex"/>
    <property type="evidence" value="ECO:0007669"/>
    <property type="project" value="InterPro"/>
</dbReference>
<accession>A0A6G0ZIH9</accession>
<comment type="caution">
    <text evidence="10">The sequence shown here is derived from an EMBL/GenBank/DDBJ whole genome shotgun (WGS) entry which is preliminary data.</text>
</comment>
<gene>
    <name evidence="10" type="ORF">FWK35_00008487</name>
</gene>
<keyword evidence="4" id="KW-0862">Zinc</keyword>
<dbReference type="PROSITE" id="PS01359">
    <property type="entry name" value="ZF_PHD_1"/>
    <property type="match status" value="1"/>
</dbReference>
<evidence type="ECO:0000313" key="11">
    <source>
        <dbReference type="Proteomes" id="UP000478052"/>
    </source>
</evidence>
<feature type="compositionally biased region" description="Acidic residues" evidence="7">
    <location>
        <begin position="1338"/>
        <end position="1349"/>
    </location>
</feature>
<protein>
    <submittedName>
        <fullName evidence="10">Remodeling and spacing factor 1</fullName>
    </submittedName>
</protein>
<dbReference type="SUPFAM" id="SSF57903">
    <property type="entry name" value="FYVE/PHD zinc finger"/>
    <property type="match status" value="1"/>
</dbReference>
<dbReference type="GO" id="GO:0008270">
    <property type="term" value="F:zinc ion binding"/>
    <property type="evidence" value="ECO:0007669"/>
    <property type="project" value="UniProtKB-KW"/>
</dbReference>
<feature type="domain" description="PHD-type" evidence="8">
    <location>
        <begin position="1397"/>
        <end position="1447"/>
    </location>
</feature>
<feature type="region of interest" description="Disordered" evidence="7">
    <location>
        <begin position="1561"/>
        <end position="1666"/>
    </location>
</feature>
<dbReference type="InterPro" id="IPR019787">
    <property type="entry name" value="Znf_PHD-finger"/>
</dbReference>
<feature type="compositionally biased region" description="Low complexity" evidence="7">
    <location>
        <begin position="1327"/>
        <end position="1337"/>
    </location>
</feature>
<feature type="compositionally biased region" description="Low complexity" evidence="7">
    <location>
        <begin position="2055"/>
        <end position="2075"/>
    </location>
</feature>
<evidence type="ECO:0000256" key="2">
    <source>
        <dbReference type="ARBA" id="ARBA00022723"/>
    </source>
</evidence>
<dbReference type="InterPro" id="IPR019786">
    <property type="entry name" value="Zinc_finger_PHD-type_CS"/>
</dbReference>
<feature type="compositionally biased region" description="Basic residues" evidence="7">
    <location>
        <begin position="1646"/>
        <end position="1659"/>
    </location>
</feature>
<evidence type="ECO:0000313" key="10">
    <source>
        <dbReference type="EMBL" id="KAF0770716.1"/>
    </source>
</evidence>
<reference evidence="10 11" key="1">
    <citation type="submission" date="2019-08" db="EMBL/GenBank/DDBJ databases">
        <title>Whole genome of Aphis craccivora.</title>
        <authorList>
            <person name="Voronova N.V."/>
            <person name="Shulinski R.S."/>
            <person name="Bandarenka Y.V."/>
            <person name="Zhorov D.G."/>
            <person name="Warner D."/>
        </authorList>
    </citation>
    <scope>NUCLEOTIDE SEQUENCE [LARGE SCALE GENOMIC DNA]</scope>
    <source>
        <strain evidence="10">180601</strain>
        <tissue evidence="10">Whole Body</tissue>
    </source>
</reference>
<feature type="region of interest" description="Disordered" evidence="7">
    <location>
        <begin position="297"/>
        <end position="323"/>
    </location>
</feature>
<feature type="region of interest" description="Disordered" evidence="7">
    <location>
        <begin position="1248"/>
        <end position="1396"/>
    </location>
</feature>
<evidence type="ECO:0000259" key="8">
    <source>
        <dbReference type="PROSITE" id="PS50016"/>
    </source>
</evidence>
<sequence length="2158" mass="242985">MTEAPAAEALDVCASDPNFAVIFAFCERFGDSCGVTIPTFQELQEMLEKTTEVPDALVDLHIKLLRRVKKSVNADKWERAVIKFCQEYSIPEFWELEHYGYKGISVKLKLRILKTLFEAQFDSNVKFKSEINKLDSSTLHSQPLGWDRSGVAYWVQFDRAYNLRVYKEDIDEDTWEIVAKDRSTLVNLINELSGAKDNTLDDIEDSNSVETGSEGENESPSNLNLEKHSPITENNKKECSTTESTNVELVKNEFDSQEIPINFKRKLDEDDDSSNKSNCPIVGEEIEESVMIVKGEGSGQECDTGNPDETNTQNDTSKNEDVKKPKLWSIEAICSSSKEVKEEIVSVPTTGFFFGDDSVPCFNNVSNGENSCIDDSKLKVVQSNENIEESKKSKIIVEEPNKSTKTDEELCVNNETNEEINKNEKLDEVDTTTTHSVKSLNLDEFSCKNVSKQSVFNIRVHEEEVQITERKANEVFTKSETSIKHVATNVYDSTSFDNYSKPQESQINSTTEIFAHNKDNQPQISSKINKYDADHMTECDKIDADQTNDQPTDLTNSDISTVTKVDEQKSPNVKLVENTMCNIDQQLEENKKEEIDQQSTPKIVYEPIITNEHNKLDNEIKLNESNQLITSKSSQSDEEKTVDNRCEKIKLNESFANTVGQYDDDTNEQPSTYVVEKNTCILDTSSSNLTDQSITSDKQMLKNKSIIDDEKPVNNLVEENEPDKQVFKHNQITDDLETIATYSNNDLKQHTENENSIINDIASSSKAYDQTLTDNVNQCPQISKQVGGNQNTNKSKKTSHTISNIMDTDMTVVTDSVKTNEQSINSIDTEIKHLEHFPNEKNVFQEKKPSVVNVDCPKVFNSKHSLNNILNKLDDVKEISECPNSDFSNVDLEINKVDLVKPEVEIKEESNLKSKDSLNNLTILKEDKIIENEKNISHIISSVPGNQKDIDAFNEKTKSDKDYEQLTISTEQCKKDEIKQGNLNVNYVETIQNKALQEKDKVFKIDTDTYMHNEDNLNLKELESAPCNKDNLVHDDSSVQDSTLKIEYQMEIDEEGADDILHDDKNVINKSIDNYKSLENKEKETNFDKDIINQNLKIEKNSKDDEEDTLKSSDEQIVTSPVHEDTYENVDETNQESFDKSPKEEFDDGAVVDFEEDNNKSDEEEVAEETPKKKGRPGRKKGKRGRAKKITTVKQENKSNTEEKVKRPYKPRQKKVVTISEEVTVFPEPAGDDNVRRSRRIAEIKIKEQFIPATQYDDIDIPLKSPKKKDKGGKKGSTPSKKLENAEESDDEDEEDPISKKFKKRRRKGKADSLKKINMVNPWNVDSESSSSENNIELFEDYDHEEEEEIPRPGIEPNVSDHEFSPESDINDEDEEYLPEKRARTAHKKDEGEPLKDDMCQKCNKSDQPEWILLCDTCNLGWHASCLRPPLMVIPDGDWYCPPCRHQSLLNALKETLKKYDGESKKRENEELRRKRLAYVGISLQNVISSKTEEVKSEKSPVVHQSSEEDEEESASEDYDSEPLYTLRARRQANVSYRFNDYDDMINEAILEETGVDESALKKSAEVKTDKNDNDEKNDSDNDNDREDSPIAPALLHLRGRKKSKKLTNLDISSDDGSDEDFKGPSDEDDDYEEDLSEYSDDSVKRRPQPTRRSVRNRRNVVNPDFILLSDYKHNRVNFVNVVNDDSSEDSDQRSKKKRSRPWSDSSNSEEEDLTWGKKKKKRTNANSSSFSSKPAAKGTKRKRSENDGARKLKKSTIKYGMNSDSDSDGQPKRRTRGRQITYAESDDSEEEVQTKKRKVASDEEDEYVLNDEELEVENEDHTLEEEVDDAVASNEEKDDDDDDEDDEVGEEEEDEDEEDDPKLAISSSAVPAAVPSHQTVAKLPPPSAVAAVVQSVIRETVSSSSGDPAEPAHHTPHPRLLPPPVAAAAAVVQRPNKQESSSSVADPGHGSPADKRKRPQHQPKKCPSPNPLQQVDYGGGAGYPYAPDAIKVTAVSAVPPSPAYVRPPPAVGVFKTMGVQPPRTAGDTGFAAAVPVPPPYRTVANKMAGPAAYLPPQVQPPQQIYQAPTSTAPPSSQPPPAGYSPYPIDYAGTGASLPPPPPLIPFRNVVVAPPLHEHALLPPGTAHPQQQSVAGEVSEFGGLVSYFSSQQEDDFDT</sequence>
<name>A0A6G0ZIH9_APHCR</name>
<feature type="region of interest" description="Disordered" evidence="7">
    <location>
        <begin position="1098"/>
        <end position="1215"/>
    </location>
</feature>
<comment type="subcellular location">
    <subcellularLocation>
        <location evidence="1">Nucleus</location>
    </subcellularLocation>
</comment>
<dbReference type="Gene3D" id="2.30.30.1150">
    <property type="match status" value="1"/>
</dbReference>
<proteinExistence type="predicted"/>
<feature type="compositionally biased region" description="Basic and acidic residues" evidence="7">
    <location>
        <begin position="1195"/>
        <end position="1206"/>
    </location>
</feature>
<dbReference type="Pfam" id="PF00628">
    <property type="entry name" value="PHD"/>
    <property type="match status" value="1"/>
</dbReference>
<feature type="region of interest" description="Disordered" evidence="7">
    <location>
        <begin position="1491"/>
        <end position="1523"/>
    </location>
</feature>
<feature type="compositionally biased region" description="Acidic residues" evidence="7">
    <location>
        <begin position="1627"/>
        <end position="1641"/>
    </location>
</feature>
<dbReference type="InterPro" id="IPR028938">
    <property type="entry name" value="Rsf1-like"/>
</dbReference>
<dbReference type="PANTHER" id="PTHR14296">
    <property type="entry name" value="REMODELING AND SPACING FACTOR 1"/>
    <property type="match status" value="1"/>
</dbReference>
<evidence type="ECO:0000256" key="1">
    <source>
        <dbReference type="ARBA" id="ARBA00004123"/>
    </source>
</evidence>